<dbReference type="RefSeq" id="WP_190204044.1">
    <property type="nucleotide sequence ID" value="NZ_BNBI01000004.1"/>
</dbReference>
<feature type="compositionally biased region" description="Low complexity" evidence="1">
    <location>
        <begin position="993"/>
        <end position="1002"/>
    </location>
</feature>
<protein>
    <submittedName>
        <fullName evidence="2">Uncharacterized protein</fullName>
    </submittedName>
</protein>
<dbReference type="EMBL" id="BNBI01000004">
    <property type="protein sequence ID" value="GHE97771.1"/>
    <property type="molecule type" value="Genomic_DNA"/>
</dbReference>
<dbReference type="Proteomes" id="UP000630718">
    <property type="component" value="Unassembled WGS sequence"/>
</dbReference>
<sequence>MSDGRARGPAAARALTFPLRLRCTGAGALLAAEGLEDAVARALSRAFDRAQQALHASAVVLHPPELVRGELTAAERSALLGRVSRAVEQAARARSLPTVPAGSGVPPGPAGRAAAEPWRVETTVEFRLTPRRFFEIRQQHAARDSGSTDPADPLELYFPLLDQPVPATAWVTEVLDEREAGAHGQEVLGRFAATRRPDEYVWSVHGWDELRALFVRAAPEVADRVPAFTTRGFVVERPGPAEGERQQVLRPGAWTLSVFLPLPGVVLADLVALGEVGAVDVPLREAAALGTPADFAAEAGLDLPAAVRDAPEVPVAVVVTPFTVRRRIHERALAALFAQYRREQFGGRLGAVVPLTRSATAGLGPALGTFLAARAGSGGAPAGGFWPPGSTGVNLTPLVGDVRKQVLRTANADLVRAEAAEAERILRTENGIWSADRDDALRGFLTRWTTKVHDGELFGLLLDELERRGGLDAFVRAVRGLPALDTPLKRDVVALADRDPRIAAVAGDIESLVRDIVKHHYDVDAQEILLDRDPGRRLRAAGRSSDDRAGVVAVVEPYYAEFSRILQPKPEILDRLREPTRKKVSELVGRMVCRPGERMTREELLHRATQEAARELPPLEEKDLVKVTLLKSVRVLKLERRRERGIDEVYVHYQPVQKVGDNPWMPAGDVRVQVPAAFEAYLTTYHVRHLESALTVLMMGEAVVLGGVMIVELGVATVGQLFFFVSMQVVVHHFTTDAEDRTLEGYLGAALKGELDAVGFKGLSGVVKRLGGFAAGQLVTRELVGQVAAKWIVYGLRGVATATGVGGLEATYQFGDDLVHYSHCDGWSDPGRYWDRFTTGFAMTLAFEFLAVPVLSPPLRLALEKATTATQAARALRASGKPLREIAGLLLRGAEAVEAAVGRTVGNEAGPAIARGFRQKVGDVLKALGREYESRAAESLREAYGPEPGGEASGRLPGARPEPRPEAAPEARPGAAERGTAPESAEGGTPGQAPAEAPAIEPEAPPAPAPPRERLADVLRRLADRGFTKEDVLLFKGPRKRLSAEVARRVEQLLEKYAPEEVRALGRQLALRKVYLSKKWVARILEHMPRGRLGAAIAEKELPVEDAAMPQIVSEEDLADLSVRDKEPPRTKYGPGGLEKPLRDVVETPGSRALRRSLVARDGAEPPEGYHAHHIVPEKDFSPGLDWLRNRLAEAGCGIDEAGNGVFLAGSRSTANPELTLLHNSYIHAGRTKEYAYTLTFRLSHLRGDALLREVEAIGEEMRCGGFKIMEIPYGWKGKWEPGMAVPSGRKATPEWIEE</sequence>
<comment type="caution">
    <text evidence="2">The sequence shown here is derived from an EMBL/GenBank/DDBJ whole genome shotgun (WGS) entry which is preliminary data.</text>
</comment>
<feature type="region of interest" description="Disordered" evidence="1">
    <location>
        <begin position="94"/>
        <end position="116"/>
    </location>
</feature>
<feature type="region of interest" description="Disordered" evidence="1">
    <location>
        <begin position="939"/>
        <end position="1011"/>
    </location>
</feature>
<proteinExistence type="predicted"/>
<organism evidence="2 3">
    <name type="scientific">Streptomyces fumanus</name>
    <dbReference type="NCBI Taxonomy" id="67302"/>
    <lineage>
        <taxon>Bacteria</taxon>
        <taxon>Bacillati</taxon>
        <taxon>Actinomycetota</taxon>
        <taxon>Actinomycetes</taxon>
        <taxon>Kitasatosporales</taxon>
        <taxon>Streptomycetaceae</taxon>
        <taxon>Streptomyces</taxon>
    </lineage>
</organism>
<reference evidence="2" key="1">
    <citation type="journal article" date="2014" name="Int. J. Syst. Evol. Microbiol.">
        <title>Complete genome sequence of Corynebacterium casei LMG S-19264T (=DSM 44701T), isolated from a smear-ripened cheese.</title>
        <authorList>
            <consortium name="US DOE Joint Genome Institute (JGI-PGF)"/>
            <person name="Walter F."/>
            <person name="Albersmeier A."/>
            <person name="Kalinowski J."/>
            <person name="Ruckert C."/>
        </authorList>
    </citation>
    <scope>NUCLEOTIDE SEQUENCE</scope>
    <source>
        <strain evidence="2">JCM 4477</strain>
    </source>
</reference>
<gene>
    <name evidence="2" type="ORF">GCM10018772_22620</name>
</gene>
<evidence type="ECO:0000313" key="3">
    <source>
        <dbReference type="Proteomes" id="UP000630718"/>
    </source>
</evidence>
<feature type="compositionally biased region" description="Low complexity" evidence="1">
    <location>
        <begin position="100"/>
        <end position="116"/>
    </location>
</feature>
<keyword evidence="3" id="KW-1185">Reference proteome</keyword>
<feature type="compositionally biased region" description="Low complexity" evidence="1">
    <location>
        <begin position="970"/>
        <end position="979"/>
    </location>
</feature>
<dbReference type="InterPro" id="IPR032871">
    <property type="entry name" value="AHH_dom_containing"/>
</dbReference>
<evidence type="ECO:0000256" key="1">
    <source>
        <dbReference type="SAM" id="MobiDB-lite"/>
    </source>
</evidence>
<evidence type="ECO:0000313" key="2">
    <source>
        <dbReference type="EMBL" id="GHE97771.1"/>
    </source>
</evidence>
<name>A0A919AD34_9ACTN</name>
<reference evidence="2" key="2">
    <citation type="submission" date="2020-09" db="EMBL/GenBank/DDBJ databases">
        <authorList>
            <person name="Sun Q."/>
            <person name="Ohkuma M."/>
        </authorList>
    </citation>
    <scope>NUCLEOTIDE SEQUENCE</scope>
    <source>
        <strain evidence="2">JCM 4477</strain>
    </source>
</reference>
<dbReference type="Pfam" id="PF14412">
    <property type="entry name" value="AHH"/>
    <property type="match status" value="1"/>
</dbReference>
<accession>A0A919AD34</accession>